<protein>
    <recommendedName>
        <fullName evidence="4">Integral membrane protein</fullName>
    </recommendedName>
</protein>
<keyword evidence="1" id="KW-0472">Membrane</keyword>
<keyword evidence="1" id="KW-1133">Transmembrane helix</keyword>
<feature type="transmembrane region" description="Helical" evidence="1">
    <location>
        <begin position="63"/>
        <end position="82"/>
    </location>
</feature>
<evidence type="ECO:0000256" key="1">
    <source>
        <dbReference type="SAM" id="Phobius"/>
    </source>
</evidence>
<evidence type="ECO:0008006" key="4">
    <source>
        <dbReference type="Google" id="ProtNLM"/>
    </source>
</evidence>
<dbReference type="Proteomes" id="UP000245910">
    <property type="component" value="Chromosome III"/>
</dbReference>
<feature type="transmembrane region" description="Helical" evidence="1">
    <location>
        <begin position="94"/>
        <end position="113"/>
    </location>
</feature>
<feature type="transmembrane region" description="Helical" evidence="1">
    <location>
        <begin position="161"/>
        <end position="180"/>
    </location>
</feature>
<dbReference type="RefSeq" id="XP_025593004.1">
    <property type="nucleotide sequence ID" value="XM_025738222.1"/>
</dbReference>
<feature type="transmembrane region" description="Helical" evidence="1">
    <location>
        <begin position="200"/>
        <end position="220"/>
    </location>
</feature>
<feature type="transmembrane region" description="Helical" evidence="1">
    <location>
        <begin position="125"/>
        <end position="149"/>
    </location>
</feature>
<accession>A0A2L2TH13</accession>
<evidence type="ECO:0000313" key="3">
    <source>
        <dbReference type="Proteomes" id="UP000245910"/>
    </source>
</evidence>
<name>A0A2L2TH13_9HYPO</name>
<dbReference type="EMBL" id="LN649231">
    <property type="protein sequence ID" value="CEI69289.1"/>
    <property type="molecule type" value="Genomic_DNA"/>
</dbReference>
<feature type="transmembrane region" description="Helical" evidence="1">
    <location>
        <begin position="6"/>
        <end position="25"/>
    </location>
</feature>
<organism evidence="2 3">
    <name type="scientific">Fusarium venenatum</name>
    <dbReference type="NCBI Taxonomy" id="56646"/>
    <lineage>
        <taxon>Eukaryota</taxon>
        <taxon>Fungi</taxon>
        <taxon>Dikarya</taxon>
        <taxon>Ascomycota</taxon>
        <taxon>Pezizomycotina</taxon>
        <taxon>Sordariomycetes</taxon>
        <taxon>Hypocreomycetidae</taxon>
        <taxon>Hypocreales</taxon>
        <taxon>Nectriaceae</taxon>
        <taxon>Fusarium</taxon>
    </lineage>
</organism>
<dbReference type="AlphaFoldDB" id="A0A2L2TH13"/>
<reference evidence="3" key="1">
    <citation type="submission" date="2014-10" db="EMBL/GenBank/DDBJ databases">
        <authorList>
            <person name="King R."/>
        </authorList>
    </citation>
    <scope>NUCLEOTIDE SEQUENCE [LARGE SCALE GENOMIC DNA]</scope>
    <source>
        <strain evidence="3">A3/5</strain>
    </source>
</reference>
<dbReference type="KEGG" id="fvn:FVRRES_09366"/>
<sequence length="229" mass="24651">MSLQAYLIGEPIIYGLLLVPSAFLVKRHGKHGYLGWGLVTLLCLMHVIGGAMQLTGTRHGLSVLNSCPGILLLACCGLWWEVNHHLESFNKSAKIKVIVTTLLISTGIILMVNIQLRTLSSRTKISIACGCWGIAWLAAIIQMVISMKAQSFGFGEPPQKLLVAATFGTVCAGLRIFFIISVKIRLVYALQPGAGSFSTAVILSCVLVPEALATLFLIIIELMTRGICG</sequence>
<evidence type="ECO:0000313" key="2">
    <source>
        <dbReference type="EMBL" id="CEI69289.1"/>
    </source>
</evidence>
<dbReference type="GeneID" id="37261005"/>
<keyword evidence="1" id="KW-0812">Transmembrane</keyword>
<dbReference type="OrthoDB" id="2560628at2759"/>
<feature type="transmembrane region" description="Helical" evidence="1">
    <location>
        <begin position="32"/>
        <end position="51"/>
    </location>
</feature>
<keyword evidence="3" id="KW-1185">Reference proteome</keyword>
<proteinExistence type="predicted"/>